<dbReference type="Gene3D" id="1.10.533.10">
    <property type="entry name" value="Death Domain, Fas"/>
    <property type="match status" value="1"/>
</dbReference>
<dbReference type="SUPFAM" id="SSF47986">
    <property type="entry name" value="DEATH domain"/>
    <property type="match status" value="1"/>
</dbReference>
<comment type="caution">
    <text evidence="3">The sequence shown here is derived from an EMBL/GenBank/DDBJ whole genome shotgun (WGS) entry which is preliminary data.</text>
</comment>
<reference evidence="3 4" key="1">
    <citation type="submission" date="2022-05" db="EMBL/GenBank/DDBJ databases">
        <authorList>
            <consortium name="Genoscope - CEA"/>
            <person name="William W."/>
        </authorList>
    </citation>
    <scope>NUCLEOTIDE SEQUENCE [LARGE SCALE GENOMIC DNA]</scope>
</reference>
<dbReference type="PROSITE" id="PS50017">
    <property type="entry name" value="DEATH_DOMAIN"/>
    <property type="match status" value="1"/>
</dbReference>
<name>A0AAU9Y3D7_9CNID</name>
<gene>
    <name evidence="3" type="ORF">PMEA_00006188</name>
</gene>
<evidence type="ECO:0000256" key="1">
    <source>
        <dbReference type="SAM" id="MobiDB-lite"/>
    </source>
</evidence>
<evidence type="ECO:0000259" key="2">
    <source>
        <dbReference type="PROSITE" id="PS50017"/>
    </source>
</evidence>
<dbReference type="InterPro" id="IPR011029">
    <property type="entry name" value="DEATH-like_dom_sf"/>
</dbReference>
<feature type="compositionally biased region" description="Polar residues" evidence="1">
    <location>
        <begin position="82"/>
        <end position="95"/>
    </location>
</feature>
<evidence type="ECO:0000313" key="4">
    <source>
        <dbReference type="Proteomes" id="UP001159428"/>
    </source>
</evidence>
<dbReference type="AlphaFoldDB" id="A0AAU9Y3D7"/>
<organism evidence="3 4">
    <name type="scientific">Pocillopora meandrina</name>
    <dbReference type="NCBI Taxonomy" id="46732"/>
    <lineage>
        <taxon>Eukaryota</taxon>
        <taxon>Metazoa</taxon>
        <taxon>Cnidaria</taxon>
        <taxon>Anthozoa</taxon>
        <taxon>Hexacorallia</taxon>
        <taxon>Scleractinia</taxon>
        <taxon>Astrocoeniina</taxon>
        <taxon>Pocilloporidae</taxon>
        <taxon>Pocillopora</taxon>
    </lineage>
</organism>
<dbReference type="EMBL" id="CALNXJ010000142">
    <property type="protein sequence ID" value="CAH3166748.1"/>
    <property type="molecule type" value="Genomic_DNA"/>
</dbReference>
<proteinExistence type="predicted"/>
<dbReference type="Pfam" id="PF00531">
    <property type="entry name" value="Death"/>
    <property type="match status" value="1"/>
</dbReference>
<dbReference type="CDD" id="cd01670">
    <property type="entry name" value="Death"/>
    <property type="match status" value="1"/>
</dbReference>
<feature type="domain" description="Death" evidence="2">
    <location>
        <begin position="174"/>
        <end position="231"/>
    </location>
</feature>
<feature type="region of interest" description="Disordered" evidence="1">
    <location>
        <begin position="15"/>
        <end position="169"/>
    </location>
</feature>
<feature type="compositionally biased region" description="Basic residues" evidence="1">
    <location>
        <begin position="112"/>
        <end position="126"/>
    </location>
</feature>
<dbReference type="GO" id="GO:0007165">
    <property type="term" value="P:signal transduction"/>
    <property type="evidence" value="ECO:0007669"/>
    <property type="project" value="InterPro"/>
</dbReference>
<sequence>MISWPCDWEFLSELETDNRQTARRKRQGVSLDSSDSESSSSEKDDSDSESDGSSDTDADSDTEGEDFGAIEKKPVRAKQKVSKNTTTKKQTARASNTTNKKGKNEKGASHKIPAKKPRTQPNKRKSSKENTGKGTSMETANNKKGKASKPRHSKKKVKQGKPNMKELEGLGRDIGDKWKILGRRLKVSEELEIIDARYNILSEKAFQMLKHWTQKRGSSATYRVLSGALKDELLERKDLSEKYCYG</sequence>
<evidence type="ECO:0000313" key="3">
    <source>
        <dbReference type="EMBL" id="CAH3166748.1"/>
    </source>
</evidence>
<feature type="compositionally biased region" description="Basic residues" evidence="1">
    <location>
        <begin position="143"/>
        <end position="159"/>
    </location>
</feature>
<keyword evidence="4" id="KW-1185">Reference proteome</keyword>
<feature type="compositionally biased region" description="Acidic residues" evidence="1">
    <location>
        <begin position="44"/>
        <end position="68"/>
    </location>
</feature>
<feature type="compositionally biased region" description="Polar residues" evidence="1">
    <location>
        <begin position="132"/>
        <end position="142"/>
    </location>
</feature>
<dbReference type="InterPro" id="IPR000488">
    <property type="entry name" value="Death_dom"/>
</dbReference>
<accession>A0AAU9Y3D7</accession>
<dbReference type="Proteomes" id="UP001159428">
    <property type="component" value="Unassembled WGS sequence"/>
</dbReference>
<protein>
    <recommendedName>
        <fullName evidence="2">Death domain-containing protein</fullName>
    </recommendedName>
</protein>